<keyword evidence="4 5" id="KW-0472">Membrane</keyword>
<feature type="transmembrane region" description="Helical" evidence="5">
    <location>
        <begin position="6"/>
        <end position="25"/>
    </location>
</feature>
<dbReference type="Proteomes" id="UP000184532">
    <property type="component" value="Unassembled WGS sequence"/>
</dbReference>
<keyword evidence="2 5" id="KW-0812">Transmembrane</keyword>
<evidence type="ECO:0000313" key="7">
    <source>
        <dbReference type="Proteomes" id="UP000184532"/>
    </source>
</evidence>
<keyword evidence="3 5" id="KW-1133">Transmembrane helix</keyword>
<feature type="transmembrane region" description="Helical" evidence="5">
    <location>
        <begin position="37"/>
        <end position="58"/>
    </location>
</feature>
<dbReference type="PANTHER" id="PTHR11040:SF44">
    <property type="entry name" value="PROTEIN ZNTC-RELATED"/>
    <property type="match status" value="1"/>
</dbReference>
<feature type="transmembrane region" description="Helical" evidence="5">
    <location>
        <begin position="184"/>
        <end position="204"/>
    </location>
</feature>
<dbReference type="STRING" id="570519.SAMN04488116_2990"/>
<dbReference type="PANTHER" id="PTHR11040">
    <property type="entry name" value="ZINC/IRON TRANSPORTER"/>
    <property type="match status" value="1"/>
</dbReference>
<dbReference type="InterPro" id="IPR003689">
    <property type="entry name" value="ZIP"/>
</dbReference>
<dbReference type="AlphaFoldDB" id="A0A1M5P0K4"/>
<dbReference type="RefSeq" id="WP_084732674.1">
    <property type="nucleotide sequence ID" value="NZ_FQWL01000006.1"/>
</dbReference>
<dbReference type="OrthoDB" id="654481at2"/>
<feature type="transmembrane region" description="Helical" evidence="5">
    <location>
        <begin position="211"/>
        <end position="228"/>
    </location>
</feature>
<reference evidence="7" key="1">
    <citation type="submission" date="2016-11" db="EMBL/GenBank/DDBJ databases">
        <authorList>
            <person name="Varghese N."/>
            <person name="Submissions S."/>
        </authorList>
    </citation>
    <scope>NUCLEOTIDE SEQUENCE [LARGE SCALE GENOMIC DNA]</scope>
    <source>
        <strain evidence="7">DSM 22638</strain>
    </source>
</reference>
<evidence type="ECO:0000256" key="5">
    <source>
        <dbReference type="SAM" id="Phobius"/>
    </source>
</evidence>
<accession>A0A1M5P0K4</accession>
<evidence type="ECO:0000256" key="4">
    <source>
        <dbReference type="ARBA" id="ARBA00023136"/>
    </source>
</evidence>
<evidence type="ECO:0000313" key="6">
    <source>
        <dbReference type="EMBL" id="SHG94959.1"/>
    </source>
</evidence>
<dbReference type="Pfam" id="PF02535">
    <property type="entry name" value="Zip"/>
    <property type="match status" value="1"/>
</dbReference>
<evidence type="ECO:0000256" key="1">
    <source>
        <dbReference type="ARBA" id="ARBA00004141"/>
    </source>
</evidence>
<dbReference type="EMBL" id="FQWL01000006">
    <property type="protein sequence ID" value="SHG94959.1"/>
    <property type="molecule type" value="Genomic_DNA"/>
</dbReference>
<organism evidence="6 7">
    <name type="scientific">Flagellimonas flava</name>
    <dbReference type="NCBI Taxonomy" id="570519"/>
    <lineage>
        <taxon>Bacteria</taxon>
        <taxon>Pseudomonadati</taxon>
        <taxon>Bacteroidota</taxon>
        <taxon>Flavobacteriia</taxon>
        <taxon>Flavobacteriales</taxon>
        <taxon>Flavobacteriaceae</taxon>
        <taxon>Flagellimonas</taxon>
    </lineage>
</organism>
<evidence type="ECO:0000256" key="3">
    <source>
        <dbReference type="ARBA" id="ARBA00022989"/>
    </source>
</evidence>
<dbReference type="GO" id="GO:0016020">
    <property type="term" value="C:membrane"/>
    <property type="evidence" value="ECO:0007669"/>
    <property type="project" value="UniProtKB-SubCell"/>
</dbReference>
<feature type="transmembrane region" description="Helical" evidence="5">
    <location>
        <begin position="153"/>
        <end position="172"/>
    </location>
</feature>
<dbReference type="GO" id="GO:0005385">
    <property type="term" value="F:zinc ion transmembrane transporter activity"/>
    <property type="evidence" value="ECO:0007669"/>
    <property type="project" value="TreeGrafter"/>
</dbReference>
<sequence length="229" mass="25709">MDFPVLLIFLLPILAVWGGFAFAWFAQPKDKKKVHLLLAFSGAFLLALIFFELLPHVYQHDNPRLVAILILSGVLLQIFLEFFSKGAEHGHMHLNLEENRFPLLLFLSLSVHALVEGVPIYDSQPILYGIVIHKIPVAIVLGIFLLNSRMKKVTTLLFMGAFSLMTPMGSYLAHHSSWVEDRGYLLTSLAIGVFLHISTIILFESSQGHSFNLRKLVVIILGVGLAYFL</sequence>
<protein>
    <submittedName>
        <fullName evidence="6">ZIP Zinc transporter</fullName>
    </submittedName>
</protein>
<proteinExistence type="predicted"/>
<feature type="transmembrane region" description="Helical" evidence="5">
    <location>
        <begin position="126"/>
        <end position="146"/>
    </location>
</feature>
<comment type="subcellular location">
    <subcellularLocation>
        <location evidence="1">Membrane</location>
        <topology evidence="1">Multi-pass membrane protein</topology>
    </subcellularLocation>
</comment>
<evidence type="ECO:0000256" key="2">
    <source>
        <dbReference type="ARBA" id="ARBA00022692"/>
    </source>
</evidence>
<feature type="transmembrane region" description="Helical" evidence="5">
    <location>
        <begin position="64"/>
        <end position="83"/>
    </location>
</feature>
<keyword evidence="7" id="KW-1185">Reference proteome</keyword>
<gene>
    <name evidence="6" type="ORF">SAMN04488116_2990</name>
</gene>
<name>A0A1M5P0K4_9FLAO</name>